<dbReference type="PANTHER" id="PTHR48051:SF54">
    <property type="entry name" value="LEUCINE-RICH REPEAT-CONTAINING PROTEIN"/>
    <property type="match status" value="1"/>
</dbReference>
<dbReference type="SUPFAM" id="SSF52540">
    <property type="entry name" value="P-loop containing nucleoside triphosphate hydrolases"/>
    <property type="match status" value="1"/>
</dbReference>
<dbReference type="OrthoDB" id="676979at2759"/>
<dbReference type="Pfam" id="PF13855">
    <property type="entry name" value="LRR_8"/>
    <property type="match status" value="1"/>
</dbReference>
<dbReference type="InterPro" id="IPR001611">
    <property type="entry name" value="Leu-rich_rpt"/>
</dbReference>
<evidence type="ECO:0000256" key="6">
    <source>
        <dbReference type="ARBA" id="ARBA00029588"/>
    </source>
</evidence>
<dbReference type="SMART" id="SM00369">
    <property type="entry name" value="LRR_TYP"/>
    <property type="match status" value="17"/>
</dbReference>
<dbReference type="FunFam" id="3.30.70.1390:FF:000006">
    <property type="entry name" value="Cyclic GMP-binding protein C"/>
    <property type="match status" value="1"/>
</dbReference>
<evidence type="ECO:0000256" key="8">
    <source>
        <dbReference type="ARBA" id="ARBA00032455"/>
    </source>
</evidence>
<dbReference type="PROSITE" id="PS51424">
    <property type="entry name" value="ROC"/>
    <property type="match status" value="1"/>
</dbReference>
<feature type="region of interest" description="Disordered" evidence="9">
    <location>
        <begin position="1505"/>
        <end position="1535"/>
    </location>
</feature>
<evidence type="ECO:0000256" key="2">
    <source>
        <dbReference type="ARBA" id="ARBA00022737"/>
    </source>
</evidence>
<dbReference type="SUPFAM" id="SSF52058">
    <property type="entry name" value="L domain-like"/>
    <property type="match status" value="3"/>
</dbReference>
<dbReference type="GO" id="GO:0005737">
    <property type="term" value="C:cytoplasm"/>
    <property type="evidence" value="ECO:0007669"/>
    <property type="project" value="TreeGrafter"/>
</dbReference>
<keyword evidence="3" id="KW-0547">Nucleotide-binding</keyword>
<accession>A0A8J9VRT8</accession>
<dbReference type="FunFam" id="3.40.50.2000:FF:000190">
    <property type="entry name" value="Uncharacterized protein"/>
    <property type="match status" value="1"/>
</dbReference>
<dbReference type="Pfam" id="PF23598">
    <property type="entry name" value="LRR_14"/>
    <property type="match status" value="2"/>
</dbReference>
<dbReference type="Gene3D" id="3.80.10.10">
    <property type="entry name" value="Ribonuclease Inhibitor"/>
    <property type="match status" value="4"/>
</dbReference>
<evidence type="ECO:0000313" key="11">
    <source>
        <dbReference type="EMBL" id="CAH1239454.1"/>
    </source>
</evidence>
<dbReference type="PANTHER" id="PTHR48051">
    <property type="match status" value="1"/>
</dbReference>
<dbReference type="Pfam" id="PF08477">
    <property type="entry name" value="Roc"/>
    <property type="match status" value="1"/>
</dbReference>
<dbReference type="Gene3D" id="2.60.220.30">
    <property type="match status" value="1"/>
</dbReference>
<evidence type="ECO:0000256" key="4">
    <source>
        <dbReference type="ARBA" id="ARBA00023136"/>
    </source>
</evidence>
<organism evidence="11 12">
    <name type="scientific">Branchiostoma lanceolatum</name>
    <name type="common">Common lancelet</name>
    <name type="synonym">Amphioxus lanceolatum</name>
    <dbReference type="NCBI Taxonomy" id="7740"/>
    <lineage>
        <taxon>Eukaryota</taxon>
        <taxon>Metazoa</taxon>
        <taxon>Chordata</taxon>
        <taxon>Cephalochordata</taxon>
        <taxon>Leptocardii</taxon>
        <taxon>Amphioxiformes</taxon>
        <taxon>Branchiostomatidae</taxon>
        <taxon>Branchiostoma</taxon>
    </lineage>
</organism>
<dbReference type="PROSITE" id="PS51450">
    <property type="entry name" value="LRR"/>
    <property type="match status" value="3"/>
</dbReference>
<dbReference type="Gene3D" id="3.40.50.300">
    <property type="entry name" value="P-loop containing nucleotide triphosphate hydrolases"/>
    <property type="match status" value="1"/>
</dbReference>
<dbReference type="Gene3D" id="3.40.50.2000">
    <property type="entry name" value="Glycogen Phosphorylase B"/>
    <property type="match status" value="1"/>
</dbReference>
<evidence type="ECO:0000256" key="3">
    <source>
        <dbReference type="ARBA" id="ARBA00022741"/>
    </source>
</evidence>
<dbReference type="Pfam" id="PF20706">
    <property type="entry name" value="GT4-conflict"/>
    <property type="match status" value="1"/>
</dbReference>
<evidence type="ECO:0000313" key="12">
    <source>
        <dbReference type="Proteomes" id="UP000838412"/>
    </source>
</evidence>
<keyword evidence="2" id="KW-0677">Repeat</keyword>
<dbReference type="FunFam" id="3.80.10.10:FF:001531">
    <property type="entry name" value="Uncharacterized protein"/>
    <property type="match status" value="1"/>
</dbReference>
<keyword evidence="1" id="KW-0433">Leucine-rich repeat</keyword>
<evidence type="ECO:0000259" key="10">
    <source>
        <dbReference type="PROSITE" id="PS51424"/>
    </source>
</evidence>
<name>A0A8J9VRT8_BRALA</name>
<proteinExistence type="predicted"/>
<keyword evidence="12" id="KW-1185">Reference proteome</keyword>
<protein>
    <recommendedName>
        <fullName evidence="5">Leucine-rich repeat protein SHOC-2</fullName>
    </recommendedName>
    <alternativeName>
        <fullName evidence="8">Protein soc-2 homolog</fullName>
    </alternativeName>
    <alternativeName>
        <fullName evidence="6 7">protein Sur-8 homolog</fullName>
    </alternativeName>
</protein>
<dbReference type="CDD" id="cd03801">
    <property type="entry name" value="GT4_PimA-like"/>
    <property type="match status" value="1"/>
</dbReference>
<feature type="compositionally biased region" description="Basic and acidic residues" evidence="9">
    <location>
        <begin position="1514"/>
        <end position="1524"/>
    </location>
</feature>
<sequence>MLTLDLSGQHLRQLPDELFELTELEALKLDANRCIRLSEKLIKLTNLKVLSLVGCNLETVPAVVMELQQLETLVLNENKNITLPDEMCSLVNLTCLNLHSCGLTSVPAVVMKLSRLKGLGLFNNKNIKLPDEMPSLVNLAYLNLTTCDMGTLPPVVLKLLNLQTLDLSKNSQISLSEELCRLDNMKVLTLRDCNLTTVPSAVLKLTQLEELDLSYNSKIYLPDGLTGLTNIRVLKLWRMDMVTVPPVVWRLTQLERLDLRDNPHPLPAEVGQLNKVKHLNLSNCELHTLPSELGRLAQLEWLDLRFNSLQTLPAEVGQLSNIERFYLSHCRLRTLPPEVGRLTQLEWLDLSCNPLQTLPAEVGQLTNVKHLDLSYCKLHTLPTEVGRLTQLEWLDLAYNPLQTLPAEVGQLTNVKHLDLSYCKLHTLPPEVGRLTQLEWLDLRSNPLQTLPAEVGQLNNAKHLDLSTCQLHTLPPEVLKLTQLDYLNLSSNPQKMLPAGPGRLIDTKRLYLPYCKLRTLPPEVGRLTQLEWLELGSNPLQTLPAEIGQLTNVKYLDLSHCQLHTLPPEVGRLTKLEWLDLSFNQLQTLPAEVGQLSSTCNLDVDGNPLIKPPAEVCSEGIDAIRQYFEELERSDEKVSARLKVVVLGEKMAGKTSLVRTLVSGVSTLTEEEDRTHCVEITQWTPDDNITFEVYDFGGHDVYHLTHRFFLTQGALNLLTVNLKTYRCTEQSYREAIGFWLDTLNARVPGAVVTIVGSKTDMCSDADIEEKTRDIQERFKQQNDVWQETIRQQITKLENARTVKDVKVGTDQEEVQQQLERTRQLLTRPLRLTGVFCVSSAESTSGLDTLKSHIVESANNTQLFPILRIILPQTWAKFEKRLRNLRDRGTETGNSDVSTQSWYFSDYSFSLDSDLDSGKPVWLTRDECLQHGKRAGLIEDRLEPVLSYLQQVGTILRYTDIPELKDFVFHDPSGLIDVIKELFHHDLVKVFTNKNPRLKGFSNTKLKKIRRNLLGRGFLPREVVSALLGPHATPVGNVDVITNLMEHFGLCYAEWSDEHDGQTSTPTGYCIPWYIREERPKTVKRIVRKRQKKGFTVTCEIAGFCPRGLFERLSVVVNKLIKSRQDWKDTIVAVSDLESLPVIVYRETKHERVNIVVKLTVPAGFIKGAWVVQEAITSLKDKLVTLLKEWPGLLYHLVHSTFTQHGEKKDITSETQQGLTISATIPTFEVGLKGCTVQQSGVTLEFPEGSVRETRFISVEVETVPVTDDVRTNFTAMSAVLTVEQDFQQRFLRPVTVRLPWVWTRSAVGKETKTVVLHYGLDDGWTLFKTYTHEEDGGVMFQIDHFQGYWVLEVLRNRSKDIVSWVQRTWRDYIKDKAYVIVTPVVTERLLHLICMHKSDNLPDLFVSPDVRFDSQTKRRVALKRDQRVEATFSQHEDVAAHPRDLPKGKAIVLSPPATRTVRLKVKESVPMKDVYDGKVEFEIKGTSNLTGTGGGQQFEAFVQLRQRQQGLSERTPSHQHHEARPESNYPPPPRTRRHVPVFPTFLAMAMVAAVVAAVSQLYFAGPISDFFGPQIRKEDGFQHTSYFGTPVVLLVNDEYGTSKGGISTINRQLAKLISSTGAKVLCTVLNASEVNEARADGVELVFPTSLMADKRQPTLDWLTFDHLARYPNLSSDIAYIIGHVSITSSAARNIREQRYPGAKLILFNHVIPEDTEHYKSESRELGIGEKSDAIRTDMEHADVVFSVGPNLYDYYKNQIRGSKPHYEFLPKPSDIFSQMNLTYVETETKIVLSIGRVKGAERLKGYDLAAKAMSMVIDRFPKARWRVRGVSAEDFPESKEIIQANVEKGTFHFTPLKHGTHQQLSRDMKEAHVVLMPSRAEPFGLVGLEAIAAGVPTVVSQNSGLAKFLKAQDDVDFDRPIVKIKGNDNEDGARLADRIIDILENGSKEFKAAKQLKQKLMESKYWEESHRKFLEECDMLQ</sequence>
<dbReference type="EMBL" id="OV696696">
    <property type="protein sequence ID" value="CAH1239454.1"/>
    <property type="molecule type" value="Genomic_DNA"/>
</dbReference>
<dbReference type="FunFam" id="3.80.10.10:FF:000095">
    <property type="entry name" value="LRR receptor-like serine/threonine-protein kinase GSO1"/>
    <property type="match status" value="1"/>
</dbReference>
<dbReference type="InterPro" id="IPR020859">
    <property type="entry name" value="ROC"/>
</dbReference>
<evidence type="ECO:0000256" key="9">
    <source>
        <dbReference type="SAM" id="MobiDB-lite"/>
    </source>
</evidence>
<dbReference type="SMART" id="SM00364">
    <property type="entry name" value="LRR_BAC"/>
    <property type="match status" value="6"/>
</dbReference>
<dbReference type="GO" id="GO:0009966">
    <property type="term" value="P:regulation of signal transduction"/>
    <property type="evidence" value="ECO:0007669"/>
    <property type="project" value="UniProtKB-ARBA"/>
</dbReference>
<feature type="domain" description="Roc" evidence="10">
    <location>
        <begin position="634"/>
        <end position="859"/>
    </location>
</feature>
<dbReference type="SUPFAM" id="SSF53756">
    <property type="entry name" value="UDP-Glycosyltransferase/glycogen phosphorylase"/>
    <property type="match status" value="1"/>
</dbReference>
<dbReference type="GO" id="GO:0000166">
    <property type="term" value="F:nucleotide binding"/>
    <property type="evidence" value="ECO:0007669"/>
    <property type="project" value="UniProtKB-KW"/>
</dbReference>
<dbReference type="InterPro" id="IPR055414">
    <property type="entry name" value="LRR_R13L4/SHOC2-like"/>
</dbReference>
<keyword evidence="4" id="KW-0472">Membrane</keyword>
<dbReference type="InterPro" id="IPR027417">
    <property type="entry name" value="P-loop_NTPase"/>
</dbReference>
<evidence type="ECO:0000256" key="5">
    <source>
        <dbReference type="ARBA" id="ARBA00023907"/>
    </source>
</evidence>
<dbReference type="Proteomes" id="UP000838412">
    <property type="component" value="Chromosome 11"/>
</dbReference>
<reference evidence="11" key="1">
    <citation type="submission" date="2022-01" db="EMBL/GenBank/DDBJ databases">
        <authorList>
            <person name="Braso-Vives M."/>
        </authorList>
    </citation>
    <scope>NUCLEOTIDE SEQUENCE</scope>
</reference>
<dbReference type="InterPro" id="IPR032675">
    <property type="entry name" value="LRR_dom_sf"/>
</dbReference>
<dbReference type="InterPro" id="IPR003591">
    <property type="entry name" value="Leu-rich_rpt_typical-subtyp"/>
</dbReference>
<evidence type="ECO:0000256" key="7">
    <source>
        <dbReference type="ARBA" id="ARBA00029998"/>
    </source>
</evidence>
<dbReference type="Gene3D" id="3.30.70.1390">
    <property type="entry name" value="ROC domain from the Parkinson's disease-associated leucine-rich repeat kinase 2"/>
    <property type="match status" value="1"/>
</dbReference>
<dbReference type="InterPro" id="IPR050216">
    <property type="entry name" value="LRR_domain-containing"/>
</dbReference>
<evidence type="ECO:0000256" key="1">
    <source>
        <dbReference type="ARBA" id="ARBA00022614"/>
    </source>
</evidence>
<gene>
    <name evidence="11" type="primary">MFHAS1</name>
    <name evidence="11" type="ORF">BLAG_LOCUS3754</name>
</gene>